<reference evidence="1 2" key="1">
    <citation type="submission" date="2022-06" db="EMBL/GenBank/DDBJ databases">
        <title>Isolation of gut microbiota from human fecal samples.</title>
        <authorList>
            <person name="Pamer E.G."/>
            <person name="Barat B."/>
            <person name="Waligurski E."/>
            <person name="Medina S."/>
            <person name="Paddock L."/>
            <person name="Mostad J."/>
        </authorList>
    </citation>
    <scope>NUCLEOTIDE SEQUENCE [LARGE SCALE GENOMIC DNA]</scope>
    <source>
        <strain evidence="1 2">DFI.7.95</strain>
    </source>
</reference>
<evidence type="ECO:0000313" key="1">
    <source>
        <dbReference type="EMBL" id="MCQ4921807.1"/>
    </source>
</evidence>
<name>A0ABT1S5S1_9FIRM</name>
<accession>A0ABT1S5S1</accession>
<evidence type="ECO:0000313" key="2">
    <source>
        <dbReference type="Proteomes" id="UP001524478"/>
    </source>
</evidence>
<protein>
    <submittedName>
        <fullName evidence="1">EscU/YscU/HrcU family type III secretion system export apparatus switch protein</fullName>
    </submittedName>
</protein>
<gene>
    <name evidence="1" type="ORF">NE686_01800</name>
</gene>
<keyword evidence="2" id="KW-1185">Reference proteome</keyword>
<dbReference type="PANTHER" id="PTHR30531:SF12">
    <property type="entry name" value="FLAGELLAR BIOSYNTHETIC PROTEIN FLHB"/>
    <property type="match status" value="1"/>
</dbReference>
<comment type="caution">
    <text evidence="1">The sequence shown here is derived from an EMBL/GenBank/DDBJ whole genome shotgun (WGS) entry which is preliminary data.</text>
</comment>
<proteinExistence type="predicted"/>
<dbReference type="PANTHER" id="PTHR30531">
    <property type="entry name" value="FLAGELLAR BIOSYNTHETIC PROTEIN FLHB"/>
    <property type="match status" value="1"/>
</dbReference>
<dbReference type="Pfam" id="PF01312">
    <property type="entry name" value="Bac_export_2"/>
    <property type="match status" value="1"/>
</dbReference>
<dbReference type="InterPro" id="IPR006135">
    <property type="entry name" value="T3SS_substrate_exporter"/>
</dbReference>
<dbReference type="RefSeq" id="WP_216562456.1">
    <property type="nucleotide sequence ID" value="NZ_JAHLOH010000053.1"/>
</dbReference>
<sequence length="99" mass="11144">MDKGKDLVKKTTNKAVALSYETNDAAPKVIAKGEGFIANKIVEKGLEEDITIYKDENLVESLIGLEIDEEIPEELYDAVAEIIFYIYNLDTQRGRNYGK</sequence>
<dbReference type="Proteomes" id="UP001524478">
    <property type="component" value="Unassembled WGS sequence"/>
</dbReference>
<organism evidence="1 2">
    <name type="scientific">Tissierella carlieri</name>
    <dbReference type="NCBI Taxonomy" id="689904"/>
    <lineage>
        <taxon>Bacteria</taxon>
        <taxon>Bacillati</taxon>
        <taxon>Bacillota</taxon>
        <taxon>Tissierellia</taxon>
        <taxon>Tissierellales</taxon>
        <taxon>Tissierellaceae</taxon>
        <taxon>Tissierella</taxon>
    </lineage>
</organism>
<dbReference type="EMBL" id="JANGAC010000001">
    <property type="protein sequence ID" value="MCQ4921807.1"/>
    <property type="molecule type" value="Genomic_DNA"/>
</dbReference>